<evidence type="ECO:0000256" key="1">
    <source>
        <dbReference type="ARBA" id="ARBA00004834"/>
    </source>
</evidence>
<evidence type="ECO:0000256" key="4">
    <source>
        <dbReference type="ARBA" id="ARBA00023295"/>
    </source>
</evidence>
<keyword evidence="4 5" id="KW-0326">Glycosidase</keyword>
<keyword evidence="3 5" id="KW-0378">Hydrolase</keyword>
<dbReference type="InterPro" id="IPR023296">
    <property type="entry name" value="Glyco_hydro_beta-prop_sf"/>
</dbReference>
<comment type="similarity">
    <text evidence="2 5">Belongs to the glycosyl hydrolase 43 family.</text>
</comment>
<organism evidence="6 7">
    <name type="scientific">Mariniphaga anaerophila</name>
    <dbReference type="NCBI Taxonomy" id="1484053"/>
    <lineage>
        <taxon>Bacteria</taxon>
        <taxon>Pseudomonadati</taxon>
        <taxon>Bacteroidota</taxon>
        <taxon>Bacteroidia</taxon>
        <taxon>Marinilabiliales</taxon>
        <taxon>Prolixibacteraceae</taxon>
        <taxon>Mariniphaga</taxon>
    </lineage>
</organism>
<dbReference type="EMBL" id="FQUM01000003">
    <property type="protein sequence ID" value="SHE94189.1"/>
    <property type="molecule type" value="Genomic_DNA"/>
</dbReference>
<dbReference type="AlphaFoldDB" id="A0A1M4XL39"/>
<dbReference type="Pfam" id="PF04616">
    <property type="entry name" value="Glyco_hydro_43"/>
    <property type="match status" value="1"/>
</dbReference>
<dbReference type="PROSITE" id="PS51257">
    <property type="entry name" value="PROKAR_LIPOPROTEIN"/>
    <property type="match status" value="1"/>
</dbReference>
<dbReference type="Proteomes" id="UP000184164">
    <property type="component" value="Unassembled WGS sequence"/>
</dbReference>
<dbReference type="OrthoDB" id="9758923at2"/>
<protein>
    <submittedName>
        <fullName evidence="6">Glycosyl hydrolases family 43</fullName>
    </submittedName>
</protein>
<dbReference type="GO" id="GO:0005975">
    <property type="term" value="P:carbohydrate metabolic process"/>
    <property type="evidence" value="ECO:0007669"/>
    <property type="project" value="InterPro"/>
</dbReference>
<dbReference type="PANTHER" id="PTHR43301:SF3">
    <property type="entry name" value="ARABINAN ENDO-1,5-ALPHA-L-ARABINOSIDASE A-RELATED"/>
    <property type="match status" value="1"/>
</dbReference>
<gene>
    <name evidence="6" type="ORF">SAMN05444274_10342</name>
</gene>
<dbReference type="GO" id="GO:0004553">
    <property type="term" value="F:hydrolase activity, hydrolyzing O-glycosyl compounds"/>
    <property type="evidence" value="ECO:0007669"/>
    <property type="project" value="InterPro"/>
</dbReference>
<comment type="pathway">
    <text evidence="1">Glycan metabolism; L-arabinan degradation.</text>
</comment>
<evidence type="ECO:0000256" key="3">
    <source>
        <dbReference type="ARBA" id="ARBA00022801"/>
    </source>
</evidence>
<name>A0A1M4XL39_9BACT</name>
<evidence type="ECO:0000256" key="5">
    <source>
        <dbReference type="RuleBase" id="RU361187"/>
    </source>
</evidence>
<dbReference type="Gene3D" id="2.115.10.20">
    <property type="entry name" value="Glycosyl hydrolase domain, family 43"/>
    <property type="match status" value="3"/>
</dbReference>
<accession>A0A1M4XL39</accession>
<dbReference type="STRING" id="1484053.SAMN05444274_10342"/>
<dbReference type="SUPFAM" id="SSF75005">
    <property type="entry name" value="Arabinanase/levansucrase/invertase"/>
    <property type="match status" value="1"/>
</dbReference>
<dbReference type="RefSeq" id="WP_072999989.1">
    <property type="nucleotide sequence ID" value="NZ_FQUM01000003.1"/>
</dbReference>
<dbReference type="PANTHER" id="PTHR43301">
    <property type="entry name" value="ARABINAN ENDO-1,5-ALPHA-L-ARABINOSIDASE"/>
    <property type="match status" value="1"/>
</dbReference>
<proteinExistence type="inferred from homology"/>
<evidence type="ECO:0000313" key="6">
    <source>
        <dbReference type="EMBL" id="SHE94189.1"/>
    </source>
</evidence>
<keyword evidence="7" id="KW-1185">Reference proteome</keyword>
<dbReference type="CDD" id="cd08983">
    <property type="entry name" value="GH43_Bt3655-like"/>
    <property type="match status" value="1"/>
</dbReference>
<dbReference type="InterPro" id="IPR050727">
    <property type="entry name" value="GH43_arabinanases"/>
</dbReference>
<reference evidence="7" key="1">
    <citation type="submission" date="2016-11" db="EMBL/GenBank/DDBJ databases">
        <authorList>
            <person name="Varghese N."/>
            <person name="Submissions S."/>
        </authorList>
    </citation>
    <scope>NUCLEOTIDE SEQUENCE [LARGE SCALE GENOMIC DNA]</scope>
    <source>
        <strain evidence="7">DSM 26910</strain>
    </source>
</reference>
<evidence type="ECO:0000256" key="2">
    <source>
        <dbReference type="ARBA" id="ARBA00009865"/>
    </source>
</evidence>
<evidence type="ECO:0000313" key="7">
    <source>
        <dbReference type="Proteomes" id="UP000184164"/>
    </source>
</evidence>
<sequence length="313" mass="35689">MKKFFLMAGVFLFLLAGCGQQEKEVYLFSFFQGNGEDGLHLAYSYDGLTWEALNNNQSFLTPQVGGDKLMRDPCVILGPDKNFHMVWTVSWNEKGIGYATSPDLINWSEQKYIPVMKHEPDARNCWAPEVFYDDSSSQYIIFWSTTIPGRFPETESSGDNGYNHRMYYTTTTDFVTFSETSLLYDRGFNVIDGTLAKENGKYILFLKDETRNPPKKNIRIATSTELAANYSNPSEPITGNYWAEGPTAVKIDDSWVVYFDKYTEHRMGAVRSADLVNWNDISETIHFPEGTRHGTVFKAPESVLKKLKAVQLK</sequence>
<dbReference type="InterPro" id="IPR006710">
    <property type="entry name" value="Glyco_hydro_43"/>
</dbReference>